<dbReference type="SUPFAM" id="SSF101790">
    <property type="entry name" value="Aminomethyltransferase beta-barrel domain"/>
    <property type="match status" value="1"/>
</dbReference>
<accession>A0A3D5IUY8</accession>
<reference evidence="4 5" key="1">
    <citation type="journal article" date="2018" name="Nat. Biotechnol.">
        <title>A standardized bacterial taxonomy based on genome phylogeny substantially revises the tree of life.</title>
        <authorList>
            <person name="Parks D.H."/>
            <person name="Chuvochina M."/>
            <person name="Waite D.W."/>
            <person name="Rinke C."/>
            <person name="Skarshewski A."/>
            <person name="Chaumeil P.A."/>
            <person name="Hugenholtz P."/>
        </authorList>
    </citation>
    <scope>NUCLEOTIDE SEQUENCE [LARGE SCALE GENOMIC DNA]</scope>
    <source>
        <strain evidence="4">UBA9359</strain>
    </source>
</reference>
<dbReference type="Pfam" id="PF08669">
    <property type="entry name" value="GCV_T_C"/>
    <property type="match status" value="1"/>
</dbReference>
<protein>
    <submittedName>
        <fullName evidence="4">Glycine cleavage system protein T</fullName>
    </submittedName>
</protein>
<dbReference type="Pfam" id="PF01571">
    <property type="entry name" value="GCV_T"/>
    <property type="match status" value="1"/>
</dbReference>
<dbReference type="PANTHER" id="PTHR43757">
    <property type="entry name" value="AMINOMETHYLTRANSFERASE"/>
    <property type="match status" value="1"/>
</dbReference>
<dbReference type="PANTHER" id="PTHR43757:SF2">
    <property type="entry name" value="AMINOMETHYLTRANSFERASE, MITOCHONDRIAL"/>
    <property type="match status" value="1"/>
</dbReference>
<dbReference type="AlphaFoldDB" id="A0A3D5IUY8"/>
<dbReference type="InterPro" id="IPR006222">
    <property type="entry name" value="GCVT_N"/>
</dbReference>
<dbReference type="EMBL" id="DPMF01000008">
    <property type="protein sequence ID" value="HCV79494.1"/>
    <property type="molecule type" value="Genomic_DNA"/>
</dbReference>
<evidence type="ECO:0000259" key="2">
    <source>
        <dbReference type="Pfam" id="PF01571"/>
    </source>
</evidence>
<feature type="domain" description="Aminomethyltransferase C-terminal" evidence="3">
    <location>
        <begin position="291"/>
        <end position="370"/>
    </location>
</feature>
<dbReference type="InterPro" id="IPR028896">
    <property type="entry name" value="GcvT/YgfZ/DmdA"/>
</dbReference>
<dbReference type="SUPFAM" id="SSF103025">
    <property type="entry name" value="Folate-binding domain"/>
    <property type="match status" value="1"/>
</dbReference>
<feature type="binding site" evidence="1">
    <location>
        <position position="205"/>
    </location>
    <ligand>
        <name>substrate</name>
    </ligand>
</feature>
<dbReference type="Gene3D" id="3.30.1360.120">
    <property type="entry name" value="Probable tRNA modification gtpase trme, domain 1"/>
    <property type="match status" value="1"/>
</dbReference>
<dbReference type="GO" id="GO:0005829">
    <property type="term" value="C:cytosol"/>
    <property type="evidence" value="ECO:0007669"/>
    <property type="project" value="TreeGrafter"/>
</dbReference>
<evidence type="ECO:0000313" key="4">
    <source>
        <dbReference type="EMBL" id="HCV79494.1"/>
    </source>
</evidence>
<gene>
    <name evidence="4" type="ORF">DGQ38_00385</name>
</gene>
<sequence>MELNPEISFSTRIRKSPFFESTMKWGCKGFTVYNRVYMPAYYNSSVNDYWSLVKDVTLWDVAGERQVEVKGRDAEKFVEYITPRDISKCKVGQCMYLLLTEKDGGIVNDPVLLKIAENHFWLSTADSDVLLWCLGVVSANNFDVQLCEPDVSPLSLQGPKAPNVMEKVLGGWAKDLKFFHFKDSQINSIPVVVARSGWSGEAGYEIYLKDGTKGNDLWDVIMEAGKEYKIAPAGPSQISRIENGMLSYGSDMTLKENPYDVSLGKFVNLDKKADFLSKASLASIKQKGNNKKLVGVEIMGERFDYFVPDDLPIYADKKKIGKITSSIYSPRLNKNIGLAMLDTKINEDLKKITLKFNNKISEVQICSLPFLRNK</sequence>
<dbReference type="InterPro" id="IPR029043">
    <property type="entry name" value="GcvT/YgfZ_C"/>
</dbReference>
<name>A0A3D5IUY8_9FLAO</name>
<dbReference type="InterPro" id="IPR013977">
    <property type="entry name" value="GcvT_C"/>
</dbReference>
<dbReference type="InterPro" id="IPR027266">
    <property type="entry name" value="TrmE/GcvT-like"/>
</dbReference>
<evidence type="ECO:0000313" key="5">
    <source>
        <dbReference type="Proteomes" id="UP000264330"/>
    </source>
</evidence>
<organism evidence="4 5">
    <name type="scientific">Zunongwangia profunda</name>
    <dbReference type="NCBI Taxonomy" id="398743"/>
    <lineage>
        <taxon>Bacteria</taxon>
        <taxon>Pseudomonadati</taxon>
        <taxon>Bacteroidota</taxon>
        <taxon>Flavobacteriia</taxon>
        <taxon>Flavobacteriales</taxon>
        <taxon>Flavobacteriaceae</taxon>
        <taxon>Zunongwangia</taxon>
    </lineage>
</organism>
<proteinExistence type="predicted"/>
<evidence type="ECO:0000259" key="3">
    <source>
        <dbReference type="Pfam" id="PF08669"/>
    </source>
</evidence>
<dbReference type="PIRSF" id="PIRSF006487">
    <property type="entry name" value="GcvT"/>
    <property type="match status" value="1"/>
</dbReference>
<comment type="caution">
    <text evidence="4">The sequence shown here is derived from an EMBL/GenBank/DDBJ whole genome shotgun (WGS) entry which is preliminary data.</text>
</comment>
<evidence type="ECO:0000256" key="1">
    <source>
        <dbReference type="PIRSR" id="PIRSR006487-1"/>
    </source>
</evidence>
<feature type="domain" description="GCVT N-terminal" evidence="2">
    <location>
        <begin position="20"/>
        <end position="271"/>
    </location>
</feature>
<dbReference type="Proteomes" id="UP000264330">
    <property type="component" value="Unassembled WGS sequence"/>
</dbReference>